<reference evidence="3" key="1">
    <citation type="submission" date="2023-07" db="EMBL/GenBank/DDBJ databases">
        <title>Genome content predicts the carbon catabolic preferences of heterotrophic bacteria.</title>
        <authorList>
            <person name="Gralka M."/>
        </authorList>
    </citation>
    <scope>NUCLEOTIDE SEQUENCE</scope>
    <source>
        <strain evidence="3">F2M12</strain>
    </source>
</reference>
<evidence type="ECO:0000313" key="4">
    <source>
        <dbReference type="Proteomes" id="UP001170717"/>
    </source>
</evidence>
<dbReference type="InterPro" id="IPR000639">
    <property type="entry name" value="Epox_hydrolase-like"/>
</dbReference>
<dbReference type="Pfam" id="PF00561">
    <property type="entry name" value="Abhydrolase_1"/>
    <property type="match status" value="1"/>
</dbReference>
<dbReference type="Proteomes" id="UP001170717">
    <property type="component" value="Unassembled WGS sequence"/>
</dbReference>
<dbReference type="PANTHER" id="PTHR43329">
    <property type="entry name" value="EPOXIDE HYDROLASE"/>
    <property type="match status" value="1"/>
</dbReference>
<dbReference type="NCBIfam" id="NF002043">
    <property type="entry name" value="PRK00870.1"/>
    <property type="match status" value="1"/>
</dbReference>
<evidence type="ECO:0000256" key="1">
    <source>
        <dbReference type="ARBA" id="ARBA00022801"/>
    </source>
</evidence>
<dbReference type="InterPro" id="IPR029058">
    <property type="entry name" value="AB_hydrolase_fold"/>
</dbReference>
<dbReference type="RefSeq" id="WP_061997033.1">
    <property type="nucleotide sequence ID" value="NZ_CAXIBE010000038.1"/>
</dbReference>
<protein>
    <submittedName>
        <fullName evidence="3">Haloalkane dehalogenase</fullName>
    </submittedName>
</protein>
<gene>
    <name evidence="3" type="ORF">Q4527_06605</name>
</gene>
<organism evidence="3 4">
    <name type="scientific">Alteromonas stellipolaris</name>
    <dbReference type="NCBI Taxonomy" id="233316"/>
    <lineage>
        <taxon>Bacteria</taxon>
        <taxon>Pseudomonadati</taxon>
        <taxon>Pseudomonadota</taxon>
        <taxon>Gammaproteobacteria</taxon>
        <taxon>Alteromonadales</taxon>
        <taxon>Alteromonadaceae</taxon>
        <taxon>Alteromonas/Salinimonas group</taxon>
        <taxon>Alteromonas</taxon>
    </lineage>
</organism>
<dbReference type="SUPFAM" id="SSF53474">
    <property type="entry name" value="alpha/beta-Hydrolases"/>
    <property type="match status" value="1"/>
</dbReference>
<dbReference type="GeneID" id="83258532"/>
<name>A0AAW7YXF3_9ALTE</name>
<proteinExistence type="predicted"/>
<dbReference type="PRINTS" id="PR00412">
    <property type="entry name" value="EPOXHYDRLASE"/>
</dbReference>
<dbReference type="Gene3D" id="3.40.50.1820">
    <property type="entry name" value="alpha/beta hydrolase"/>
    <property type="match status" value="1"/>
</dbReference>
<dbReference type="InterPro" id="IPR000073">
    <property type="entry name" value="AB_hydrolase_1"/>
</dbReference>
<dbReference type="EMBL" id="JAUOQI010000004">
    <property type="protein sequence ID" value="MDO6577054.1"/>
    <property type="molecule type" value="Genomic_DNA"/>
</dbReference>
<evidence type="ECO:0000259" key="2">
    <source>
        <dbReference type="Pfam" id="PF00561"/>
    </source>
</evidence>
<sequence length="304" mass="33779">MQVLKTPESAFSSITDFPYKPRYVNVTDTVSGEIAMAYYQCGPEDGHTILLLHGEPSWGYLYRSMIPILADAGFNVLVPDLIGFGRSDKPTRREDYTYARHLIWLKDWFNQTIEGKVTLFCQDWGGLLGLRLVADMPDRFAGVMASNTFLPTGEQKPPEAFLNWRRFSQDVPVFPVSGVIKGGTVSTLSQETLDAYDAPFPSEEYKEGARQFPLLVPATPDDPQTQANRDAWERLKQFNTPFMTAFSDSDPVTAGGDKLMQSLIPGCRGVQHTTVVKGGHFVQEDKGPELADLLITFINATGQA</sequence>
<dbReference type="AlphaFoldDB" id="A0AAW7YXF3"/>
<dbReference type="GO" id="GO:0016787">
    <property type="term" value="F:hydrolase activity"/>
    <property type="evidence" value="ECO:0007669"/>
    <property type="project" value="UniProtKB-KW"/>
</dbReference>
<evidence type="ECO:0000313" key="3">
    <source>
        <dbReference type="EMBL" id="MDO6577054.1"/>
    </source>
</evidence>
<feature type="domain" description="AB hydrolase-1" evidence="2">
    <location>
        <begin position="48"/>
        <end position="286"/>
    </location>
</feature>
<accession>A0AAW7YXF3</accession>
<comment type="caution">
    <text evidence="3">The sequence shown here is derived from an EMBL/GenBank/DDBJ whole genome shotgun (WGS) entry which is preliminary data.</text>
</comment>
<keyword evidence="1" id="KW-0378">Hydrolase</keyword>